<dbReference type="GO" id="GO:0016887">
    <property type="term" value="F:ATP hydrolysis activity"/>
    <property type="evidence" value="ECO:0007669"/>
    <property type="project" value="InterPro"/>
</dbReference>
<dbReference type="AlphaFoldDB" id="A0A0B7J242"/>
<dbReference type="FunFam" id="3.40.50.300:FF:000218">
    <property type="entry name" value="Multidrug ABC transporter ATP-binding protein"/>
    <property type="match status" value="1"/>
</dbReference>
<evidence type="ECO:0000256" key="9">
    <source>
        <dbReference type="SAM" id="Phobius"/>
    </source>
</evidence>
<dbReference type="InterPro" id="IPR003593">
    <property type="entry name" value="AAA+_ATPase"/>
</dbReference>
<name>A0A0B7J242_9RICK</name>
<gene>
    <name evidence="12" type="primary">msbA_1</name>
    <name evidence="12" type="ORF">RMONA_00075</name>
</gene>
<proteinExistence type="inferred from homology"/>
<evidence type="ECO:0000256" key="2">
    <source>
        <dbReference type="ARBA" id="ARBA00005417"/>
    </source>
</evidence>
<dbReference type="KEGG" id="rmc:RMONA_00075"/>
<evidence type="ECO:0000256" key="4">
    <source>
        <dbReference type="ARBA" id="ARBA00022741"/>
    </source>
</evidence>
<dbReference type="InterPro" id="IPR039421">
    <property type="entry name" value="Type_1_exporter"/>
</dbReference>
<feature type="transmembrane region" description="Helical" evidence="9">
    <location>
        <begin position="257"/>
        <end position="279"/>
    </location>
</feature>
<evidence type="ECO:0000256" key="7">
    <source>
        <dbReference type="ARBA" id="ARBA00023136"/>
    </source>
</evidence>
<dbReference type="InterPro" id="IPR036640">
    <property type="entry name" value="ABC1_TM_sf"/>
</dbReference>
<dbReference type="GO" id="GO:0015421">
    <property type="term" value="F:ABC-type oligopeptide transporter activity"/>
    <property type="evidence" value="ECO:0007669"/>
    <property type="project" value="TreeGrafter"/>
</dbReference>
<feature type="transmembrane region" description="Helical" evidence="9">
    <location>
        <begin position="35"/>
        <end position="56"/>
    </location>
</feature>
<organism evidence="12 13">
    <name type="scientific">Rickettsia monacensis</name>
    <dbReference type="NCBI Taxonomy" id="109232"/>
    <lineage>
        <taxon>Bacteria</taxon>
        <taxon>Pseudomonadati</taxon>
        <taxon>Pseudomonadota</taxon>
        <taxon>Alphaproteobacteria</taxon>
        <taxon>Rickettsiales</taxon>
        <taxon>Rickettsiaceae</taxon>
        <taxon>Rickettsieae</taxon>
        <taxon>Rickettsia</taxon>
        <taxon>spotted fever group</taxon>
    </lineage>
</organism>
<keyword evidence="4" id="KW-0547">Nucleotide-binding</keyword>
<evidence type="ECO:0000256" key="1">
    <source>
        <dbReference type="ARBA" id="ARBA00004429"/>
    </source>
</evidence>
<keyword evidence="5 12" id="KW-0067">ATP-binding</keyword>
<evidence type="ECO:0000313" key="13">
    <source>
        <dbReference type="Proteomes" id="UP000018149"/>
    </source>
</evidence>
<keyword evidence="13" id="KW-1185">Reference proteome</keyword>
<keyword evidence="7 9" id="KW-0472">Membrane</keyword>
<dbReference type="HOGENOM" id="CLU_000604_84_3_5"/>
<reference evidence="12 13" key="1">
    <citation type="submission" date="2015-01" db="EMBL/GenBank/DDBJ databases">
        <title>Draft genome sequence of Rickettsia monacensis strain IrR/Munich.</title>
        <authorList>
            <person name="Felsheim R.F."/>
            <person name="Johnson S.L."/>
            <person name="Kurtti T.J."/>
            <person name="Munderloh U.G."/>
        </authorList>
    </citation>
    <scope>NUCLEOTIDE SEQUENCE [LARGE SCALE GENOMIC DNA]</scope>
    <source>
        <strain evidence="12 13">IrR/Munich</strain>
    </source>
</reference>
<feature type="transmembrane region" description="Helical" evidence="9">
    <location>
        <begin position="291"/>
        <end position="313"/>
    </location>
</feature>
<evidence type="ECO:0000256" key="3">
    <source>
        <dbReference type="ARBA" id="ARBA00022692"/>
    </source>
</evidence>
<dbReference type="Proteomes" id="UP000018149">
    <property type="component" value="Chromosome I"/>
</dbReference>
<evidence type="ECO:0000256" key="5">
    <source>
        <dbReference type="ARBA" id="ARBA00022840"/>
    </source>
</evidence>
<evidence type="ECO:0000256" key="6">
    <source>
        <dbReference type="ARBA" id="ARBA00022989"/>
    </source>
</evidence>
<comment type="similarity">
    <text evidence="2">Belongs to the ABC transporter superfamily.</text>
</comment>
<dbReference type="InterPro" id="IPR003439">
    <property type="entry name" value="ABC_transporter-like_ATP-bd"/>
</dbReference>
<keyword evidence="6 9" id="KW-1133">Transmembrane helix</keyword>
<dbReference type="EC" id="3.6.3.-" evidence="12"/>
<feature type="domain" description="ABC transporter" evidence="10">
    <location>
        <begin position="351"/>
        <end position="587"/>
    </location>
</feature>
<dbReference type="SUPFAM" id="SSF52540">
    <property type="entry name" value="P-loop containing nucleoside triphosphate hydrolases"/>
    <property type="match status" value="1"/>
</dbReference>
<dbReference type="InterPro" id="IPR017871">
    <property type="entry name" value="ABC_transporter-like_CS"/>
</dbReference>
<evidence type="ECO:0000256" key="8">
    <source>
        <dbReference type="ARBA" id="ARBA00024725"/>
    </source>
</evidence>
<dbReference type="Gene3D" id="1.20.1560.10">
    <property type="entry name" value="ABC transporter type 1, transmembrane domain"/>
    <property type="match status" value="1"/>
</dbReference>
<evidence type="ECO:0000259" key="10">
    <source>
        <dbReference type="PROSITE" id="PS50893"/>
    </source>
</evidence>
<comment type="subcellular location">
    <subcellularLocation>
        <location evidence="1">Cell inner membrane</location>
        <topology evidence="1">Multi-pass membrane protein</topology>
    </subcellularLocation>
</comment>
<dbReference type="PROSITE" id="PS50893">
    <property type="entry name" value="ABC_TRANSPORTER_2"/>
    <property type="match status" value="1"/>
</dbReference>
<dbReference type="STRING" id="109232.RMONA_00075"/>
<evidence type="ECO:0000259" key="11">
    <source>
        <dbReference type="PROSITE" id="PS50929"/>
    </source>
</evidence>
<feature type="domain" description="ABC transmembrane type-1" evidence="11">
    <location>
        <begin position="36"/>
        <end position="318"/>
    </location>
</feature>
<keyword evidence="3 9" id="KW-0812">Transmembrane</keyword>
<dbReference type="Gene3D" id="3.40.50.300">
    <property type="entry name" value="P-loop containing nucleotide triphosphate hydrolases"/>
    <property type="match status" value="1"/>
</dbReference>
<dbReference type="Pfam" id="PF00005">
    <property type="entry name" value="ABC_tran"/>
    <property type="match status" value="1"/>
</dbReference>
<dbReference type="GO" id="GO:0005524">
    <property type="term" value="F:ATP binding"/>
    <property type="evidence" value="ECO:0007669"/>
    <property type="project" value="UniProtKB-KW"/>
</dbReference>
<feature type="transmembrane region" description="Helical" evidence="9">
    <location>
        <begin position="146"/>
        <end position="169"/>
    </location>
</feature>
<dbReference type="PROSITE" id="PS00211">
    <property type="entry name" value="ABC_TRANSPORTER_1"/>
    <property type="match status" value="1"/>
</dbReference>
<feature type="transmembrane region" description="Helical" evidence="9">
    <location>
        <begin position="76"/>
        <end position="96"/>
    </location>
</feature>
<protein>
    <submittedName>
        <fullName evidence="12">Lipid A export ATP-binding/permease protein MsbA</fullName>
        <ecNumber evidence="12">3.6.3.-</ecNumber>
    </submittedName>
</protein>
<accession>A0A0B7J242</accession>
<dbReference type="SUPFAM" id="SSF90123">
    <property type="entry name" value="ABC transporter transmembrane region"/>
    <property type="match status" value="1"/>
</dbReference>
<evidence type="ECO:0000313" key="12">
    <source>
        <dbReference type="EMBL" id="CEO16443.1"/>
    </source>
</evidence>
<dbReference type="InterPro" id="IPR027417">
    <property type="entry name" value="P-loop_NTPase"/>
</dbReference>
<sequence>MTYKLPLEGGYERGLMDIKLLYRLAKYLRFYKKDLIIVMISLLSVSASLLLIGSVFRNLVDKGLSKDHILSVNKSILYICLLIIILSIASFFRSYFINNVAEKAVNQIRKEAYSNLINYEIEEFEELKIGDIISRLTNDIDQISTLIVNFLSFFIRNSVMLIGGVTLMFFESFKLASIVIITIPILLIPLIKFGKHVKALSKKALESKSLLASDIDETFNNIRAIYAFNHQIKKIADFDTKLQNYLIYCKTRLKIRALFFAISIAVIFLAITLVVWIGASDIVKGHLSAGQIISFIYYAIIAGVSCGGIFELLSEMHLPVTTLERIITIIDKTPIAHNNYLELNNSDPISIEFKNVDFTYHSRPNLRIINNMSLKINANKFLGIVGRSGAGKSTLMQLLLRFYRQESGTILINNQDIILLNPAEIRKLIAYVPQEASIFSGTIRSNIIFGNNEASDDEINEIIKITGIEEFAAKLHDGINAKIGERGVRLSGGQKQRIAIARALLRMPQILLLDEAMSALDTMSEQKLLNAIKKIMKGKIIISIAHRISSIESADRILVIDKGIVAASGTHNDLSKNSEIYRNICREQLTI</sequence>
<dbReference type="SMART" id="SM00382">
    <property type="entry name" value="AAA"/>
    <property type="match status" value="1"/>
</dbReference>
<dbReference type="InterPro" id="IPR011527">
    <property type="entry name" value="ABC1_TM_dom"/>
</dbReference>
<dbReference type="Pfam" id="PF00664">
    <property type="entry name" value="ABC_membrane"/>
    <property type="match status" value="1"/>
</dbReference>
<comment type="function">
    <text evidence="8">Part of an ABC transporter complex. Transmembrane domains (TMD) form a pore in the inner membrane and the ATP-binding domain (NBD) is responsible for energy generation.</text>
</comment>
<dbReference type="PANTHER" id="PTHR43394:SF1">
    <property type="entry name" value="ATP-BINDING CASSETTE SUB-FAMILY B MEMBER 10, MITOCHONDRIAL"/>
    <property type="match status" value="1"/>
</dbReference>
<dbReference type="GO" id="GO:0005886">
    <property type="term" value="C:plasma membrane"/>
    <property type="evidence" value="ECO:0007669"/>
    <property type="project" value="UniProtKB-SubCell"/>
</dbReference>
<keyword evidence="12" id="KW-0378">Hydrolase</keyword>
<feature type="transmembrane region" description="Helical" evidence="9">
    <location>
        <begin position="175"/>
        <end position="193"/>
    </location>
</feature>
<dbReference type="PANTHER" id="PTHR43394">
    <property type="entry name" value="ATP-DEPENDENT PERMEASE MDL1, MITOCHONDRIAL"/>
    <property type="match status" value="1"/>
</dbReference>
<dbReference type="EMBL" id="LN794217">
    <property type="protein sequence ID" value="CEO16443.1"/>
    <property type="molecule type" value="Genomic_DNA"/>
</dbReference>
<dbReference type="PROSITE" id="PS50929">
    <property type="entry name" value="ABC_TM1F"/>
    <property type="match status" value="1"/>
</dbReference>